<dbReference type="GO" id="GO:0030975">
    <property type="term" value="F:thiamine binding"/>
    <property type="evidence" value="ECO:0007669"/>
    <property type="project" value="InterPro"/>
</dbReference>
<evidence type="ECO:0000313" key="7">
    <source>
        <dbReference type="EMBL" id="ADE56986.1"/>
    </source>
</evidence>
<evidence type="ECO:0000259" key="6">
    <source>
        <dbReference type="SMART" id="SM00983"/>
    </source>
</evidence>
<dbReference type="CDD" id="cd07995">
    <property type="entry name" value="TPK"/>
    <property type="match status" value="1"/>
</dbReference>
<evidence type="ECO:0000313" key="8">
    <source>
        <dbReference type="Proteomes" id="UP000002366"/>
    </source>
</evidence>
<dbReference type="KEGG" id="aco:Amico_0854"/>
<dbReference type="OrthoDB" id="1678571at2"/>
<dbReference type="GO" id="GO:0006772">
    <property type="term" value="P:thiamine metabolic process"/>
    <property type="evidence" value="ECO:0007669"/>
    <property type="project" value="UniProtKB-UniRule"/>
</dbReference>
<dbReference type="Proteomes" id="UP000002366">
    <property type="component" value="Chromosome"/>
</dbReference>
<sequence length="245" mass="27856">MNTSKTGIFHLNGWKLRSSRFNKVPTILLIAGGRAPSVEWLVQTASLFDEIWCADAGIDICKKTGIVPHYLVGDSDSSSLEGRTWAEKMGVHIETYPVDKEYTDLQLTLRRIGETYSSPEVVLTGCWGGRLDHTWSNIFSALWAEDWGVHIRSLCDDKEALFILQGAEQVSFCFNRPEPEIISLFALEEKVEGVSIRGTRWELENVSLEMARPYAISNRLEKSREDYVEISVDKGRLAVYLYWTE</sequence>
<name>D5EEK4_AMICL</name>
<dbReference type="eggNOG" id="COG1564">
    <property type="taxonomic scope" value="Bacteria"/>
</dbReference>
<dbReference type="EMBL" id="CP001997">
    <property type="protein sequence ID" value="ADE56986.1"/>
    <property type="molecule type" value="Genomic_DNA"/>
</dbReference>
<evidence type="ECO:0000256" key="1">
    <source>
        <dbReference type="ARBA" id="ARBA00022679"/>
    </source>
</evidence>
<dbReference type="GO" id="GO:0009229">
    <property type="term" value="P:thiamine diphosphate biosynthetic process"/>
    <property type="evidence" value="ECO:0007669"/>
    <property type="project" value="InterPro"/>
</dbReference>
<dbReference type="GO" id="GO:0004788">
    <property type="term" value="F:thiamine diphosphokinase activity"/>
    <property type="evidence" value="ECO:0007669"/>
    <property type="project" value="UniProtKB-UniRule"/>
</dbReference>
<keyword evidence="3 7" id="KW-0418">Kinase</keyword>
<dbReference type="RefSeq" id="WP_013048252.1">
    <property type="nucleotide sequence ID" value="NC_014011.1"/>
</dbReference>
<dbReference type="GO" id="GO:0016301">
    <property type="term" value="F:kinase activity"/>
    <property type="evidence" value="ECO:0007669"/>
    <property type="project" value="UniProtKB-KW"/>
</dbReference>
<dbReference type="GO" id="GO:0005524">
    <property type="term" value="F:ATP binding"/>
    <property type="evidence" value="ECO:0007669"/>
    <property type="project" value="UniProtKB-KW"/>
</dbReference>
<dbReference type="AlphaFoldDB" id="D5EEK4"/>
<keyword evidence="2" id="KW-0547">Nucleotide-binding</keyword>
<accession>D5EEK4</accession>
<dbReference type="InterPro" id="IPR007371">
    <property type="entry name" value="TPK_catalytic"/>
</dbReference>
<feature type="domain" description="Thiamin pyrophosphokinase thiamin-binding" evidence="6">
    <location>
        <begin position="166"/>
        <end position="238"/>
    </location>
</feature>
<organism evidence="7 8">
    <name type="scientific">Aminobacterium colombiense (strain DSM 12261 / ALA-1)</name>
    <dbReference type="NCBI Taxonomy" id="572547"/>
    <lineage>
        <taxon>Bacteria</taxon>
        <taxon>Thermotogati</taxon>
        <taxon>Synergistota</taxon>
        <taxon>Synergistia</taxon>
        <taxon>Synergistales</taxon>
        <taxon>Aminobacteriaceae</taxon>
        <taxon>Aminobacterium</taxon>
    </lineage>
</organism>
<keyword evidence="1" id="KW-0808">Transferase</keyword>
<dbReference type="Pfam" id="PF04263">
    <property type="entry name" value="TPK_catalytic"/>
    <property type="match status" value="1"/>
</dbReference>
<dbReference type="Pfam" id="PF04265">
    <property type="entry name" value="TPK_B1_binding"/>
    <property type="match status" value="1"/>
</dbReference>
<dbReference type="InterPro" id="IPR036759">
    <property type="entry name" value="TPK_catalytic_sf"/>
</dbReference>
<evidence type="ECO:0000256" key="4">
    <source>
        <dbReference type="ARBA" id="ARBA00022840"/>
    </source>
</evidence>
<evidence type="ECO:0000256" key="5">
    <source>
        <dbReference type="NCBIfam" id="TIGR01378"/>
    </source>
</evidence>
<dbReference type="SMART" id="SM00983">
    <property type="entry name" value="TPK_B1_binding"/>
    <property type="match status" value="1"/>
</dbReference>
<proteinExistence type="predicted"/>
<keyword evidence="8" id="KW-1185">Reference proteome</keyword>
<dbReference type="NCBIfam" id="TIGR01378">
    <property type="entry name" value="thi_PPkinase"/>
    <property type="match status" value="1"/>
</dbReference>
<dbReference type="SUPFAM" id="SSF63999">
    <property type="entry name" value="Thiamin pyrophosphokinase, catalytic domain"/>
    <property type="match status" value="1"/>
</dbReference>
<evidence type="ECO:0000256" key="2">
    <source>
        <dbReference type="ARBA" id="ARBA00022741"/>
    </source>
</evidence>
<dbReference type="HOGENOM" id="CLU_044237_1_1_0"/>
<dbReference type="STRING" id="572547.Amico_0854"/>
<dbReference type="EC" id="2.7.6.2" evidence="5"/>
<protein>
    <recommendedName>
        <fullName evidence="5">Thiamine diphosphokinase</fullName>
        <ecNumber evidence="5">2.7.6.2</ecNumber>
    </recommendedName>
</protein>
<evidence type="ECO:0000256" key="3">
    <source>
        <dbReference type="ARBA" id="ARBA00022777"/>
    </source>
</evidence>
<keyword evidence="4" id="KW-0067">ATP-binding</keyword>
<dbReference type="InterPro" id="IPR007373">
    <property type="entry name" value="Thiamin_PyroPKinase_B1-bd"/>
</dbReference>
<gene>
    <name evidence="7" type="ordered locus">Amico_0854</name>
</gene>
<dbReference type="InterPro" id="IPR036371">
    <property type="entry name" value="TPK_B1-bd_sf"/>
</dbReference>
<dbReference type="InterPro" id="IPR006282">
    <property type="entry name" value="Thi_PPkinase"/>
</dbReference>
<dbReference type="PANTHER" id="PTHR41299">
    <property type="entry name" value="THIAMINE PYROPHOSPHOKINASE"/>
    <property type="match status" value="1"/>
</dbReference>
<dbReference type="InterPro" id="IPR053149">
    <property type="entry name" value="TPK"/>
</dbReference>
<dbReference type="SUPFAM" id="SSF63862">
    <property type="entry name" value="Thiamin pyrophosphokinase, substrate-binding domain"/>
    <property type="match status" value="1"/>
</dbReference>
<reference evidence="7 8" key="1">
    <citation type="journal article" date="2010" name="Stand. Genomic Sci.">
        <title>Complete genome sequence of Aminobacterium colombiense type strain (ALA-1).</title>
        <authorList>
            <person name="Chertkov O."/>
            <person name="Sikorski J."/>
            <person name="Brambilla E."/>
            <person name="Lapidus A."/>
            <person name="Copeland A."/>
            <person name="Glavina Del Rio T."/>
            <person name="Nolan M."/>
            <person name="Lucas S."/>
            <person name="Tice H."/>
            <person name="Cheng J.F."/>
            <person name="Han C."/>
            <person name="Detter J.C."/>
            <person name="Bruce D."/>
            <person name="Tapia R."/>
            <person name="Goodwin L."/>
            <person name="Pitluck S."/>
            <person name="Liolios K."/>
            <person name="Ivanova N."/>
            <person name="Mavromatis K."/>
            <person name="Ovchinnikova G."/>
            <person name="Pati A."/>
            <person name="Chen A."/>
            <person name="Palaniappan K."/>
            <person name="Land M."/>
            <person name="Hauser L."/>
            <person name="Chang Y.J."/>
            <person name="Jeffries C.D."/>
            <person name="Spring S."/>
            <person name="Rohde M."/>
            <person name="Goker M."/>
            <person name="Bristow J."/>
            <person name="Eisen J.A."/>
            <person name="Markowitz V."/>
            <person name="Hugenholtz P."/>
            <person name="Kyrpides N.C."/>
            <person name="Klenk H.P."/>
        </authorList>
    </citation>
    <scope>NUCLEOTIDE SEQUENCE [LARGE SCALE GENOMIC DNA]</scope>
    <source>
        <strain evidence="8">DSM 12261 / ALA-1</strain>
    </source>
</reference>
<dbReference type="Gene3D" id="3.40.50.10240">
    <property type="entry name" value="Thiamin pyrophosphokinase, catalytic domain"/>
    <property type="match status" value="1"/>
</dbReference>
<dbReference type="PANTHER" id="PTHR41299:SF1">
    <property type="entry name" value="THIAMINE PYROPHOSPHOKINASE"/>
    <property type="match status" value="1"/>
</dbReference>